<name>A0A7W3RIF8_STRMR</name>
<feature type="compositionally biased region" description="Basic residues" evidence="1">
    <location>
        <begin position="1"/>
        <end position="10"/>
    </location>
</feature>
<organism evidence="2 3">
    <name type="scientific">Streptomyces murinus</name>
    <dbReference type="NCBI Taxonomy" id="33900"/>
    <lineage>
        <taxon>Bacteria</taxon>
        <taxon>Bacillati</taxon>
        <taxon>Actinomycetota</taxon>
        <taxon>Actinomycetes</taxon>
        <taxon>Kitasatosporales</taxon>
        <taxon>Streptomycetaceae</taxon>
        <taxon>Streptomyces</taxon>
    </lineage>
</organism>
<reference evidence="2 3" key="1">
    <citation type="submission" date="2020-08" db="EMBL/GenBank/DDBJ databases">
        <title>Sequencing the genomes of 1000 actinobacteria strains.</title>
        <authorList>
            <person name="Klenk H.-P."/>
        </authorList>
    </citation>
    <scope>NUCLEOTIDE SEQUENCE [LARGE SCALE GENOMIC DNA]</scope>
    <source>
        <strain evidence="2 3">DSM 41827</strain>
    </source>
</reference>
<evidence type="ECO:0000313" key="3">
    <source>
        <dbReference type="Proteomes" id="UP000577386"/>
    </source>
</evidence>
<dbReference type="AlphaFoldDB" id="A0A7W3RIF8"/>
<protein>
    <submittedName>
        <fullName evidence="2">Uncharacterized protein</fullName>
    </submittedName>
</protein>
<gene>
    <name evidence="2" type="ORF">HDA42_000056</name>
</gene>
<feature type="region of interest" description="Disordered" evidence="1">
    <location>
        <begin position="1"/>
        <end position="24"/>
    </location>
</feature>
<accession>A0A7W3RIF8</accession>
<keyword evidence="3" id="KW-1185">Reference proteome</keyword>
<dbReference type="Proteomes" id="UP000577386">
    <property type="component" value="Unassembled WGS sequence"/>
</dbReference>
<dbReference type="EMBL" id="JACJIJ010000001">
    <property type="protein sequence ID" value="MBA9050881.1"/>
    <property type="molecule type" value="Genomic_DNA"/>
</dbReference>
<sequence length="254" mass="27764">MSMLRRRGRPARSAPDTADTDTTHPLVLSGERMASRISSVYFTVRITGNWQWTHSGDTGRSDPAVPAREHLRRQAAETLGRYSVLDLAAAHDAVNSCLAQCGCPTPGLEASGTAELSVTAADRALAEEHARRQQAADLEHGEELHRLAHLQQVLADPDLRRVWWMAQFPDRFNDLEALAQALKGLPAPQAAQDDNLRGDIRRFTDDLVTTLHTPQQRDVFVQALVQTLTALGHHDLATAAALHPRPHAPGSTPA</sequence>
<evidence type="ECO:0000313" key="2">
    <source>
        <dbReference type="EMBL" id="MBA9050881.1"/>
    </source>
</evidence>
<comment type="caution">
    <text evidence="2">The sequence shown here is derived from an EMBL/GenBank/DDBJ whole genome shotgun (WGS) entry which is preliminary data.</text>
</comment>
<proteinExistence type="predicted"/>
<evidence type="ECO:0000256" key="1">
    <source>
        <dbReference type="SAM" id="MobiDB-lite"/>
    </source>
</evidence>
<dbReference type="RefSeq" id="WP_220512558.1">
    <property type="nucleotide sequence ID" value="NZ_BAAAHW010000016.1"/>
</dbReference>